<feature type="chain" id="PRO_5040170277" evidence="1">
    <location>
        <begin position="24"/>
        <end position="72"/>
    </location>
</feature>
<accession>A0A9P8CCT8</accession>
<keyword evidence="3" id="KW-1185">Reference proteome</keyword>
<keyword evidence="1" id="KW-0732">Signal</keyword>
<comment type="caution">
    <text evidence="2">The sequence shown here is derived from an EMBL/GenBank/DDBJ whole genome shotgun (WGS) entry which is preliminary data.</text>
</comment>
<evidence type="ECO:0000313" key="2">
    <source>
        <dbReference type="EMBL" id="KAG9240601.1"/>
    </source>
</evidence>
<gene>
    <name evidence="2" type="ORF">BJ878DRAFT_525279</name>
</gene>
<proteinExistence type="predicted"/>
<sequence>SIIPPNGVTTTLILYIATLSLHAEQMLRCACLASCRTTIDYECLAHTTYLPFPTGLLERRIITTHRTEQVET</sequence>
<organism evidence="2 3">
    <name type="scientific">Calycina marina</name>
    <dbReference type="NCBI Taxonomy" id="1763456"/>
    <lineage>
        <taxon>Eukaryota</taxon>
        <taxon>Fungi</taxon>
        <taxon>Dikarya</taxon>
        <taxon>Ascomycota</taxon>
        <taxon>Pezizomycotina</taxon>
        <taxon>Leotiomycetes</taxon>
        <taxon>Helotiales</taxon>
        <taxon>Pezizellaceae</taxon>
        <taxon>Calycina</taxon>
    </lineage>
</organism>
<reference evidence="2" key="1">
    <citation type="journal article" date="2021" name="IMA Fungus">
        <title>Genomic characterization of three marine fungi, including Emericellopsis atlantica sp. nov. with signatures of a generalist lifestyle and marine biomass degradation.</title>
        <authorList>
            <person name="Hagestad O.C."/>
            <person name="Hou L."/>
            <person name="Andersen J.H."/>
            <person name="Hansen E.H."/>
            <person name="Altermark B."/>
            <person name="Li C."/>
            <person name="Kuhnert E."/>
            <person name="Cox R.J."/>
            <person name="Crous P.W."/>
            <person name="Spatafora J.W."/>
            <person name="Lail K."/>
            <person name="Amirebrahimi M."/>
            <person name="Lipzen A."/>
            <person name="Pangilinan J."/>
            <person name="Andreopoulos W."/>
            <person name="Hayes R.D."/>
            <person name="Ng V."/>
            <person name="Grigoriev I.V."/>
            <person name="Jackson S.A."/>
            <person name="Sutton T.D.S."/>
            <person name="Dobson A.D.W."/>
            <person name="Rama T."/>
        </authorList>
    </citation>
    <scope>NUCLEOTIDE SEQUENCE</scope>
    <source>
        <strain evidence="2">TRa3180A</strain>
    </source>
</reference>
<dbReference type="EMBL" id="MU254395">
    <property type="protein sequence ID" value="KAG9240601.1"/>
    <property type="molecule type" value="Genomic_DNA"/>
</dbReference>
<protein>
    <submittedName>
        <fullName evidence="2">Uncharacterized protein</fullName>
    </submittedName>
</protein>
<evidence type="ECO:0000313" key="3">
    <source>
        <dbReference type="Proteomes" id="UP000887226"/>
    </source>
</evidence>
<name>A0A9P8CCT8_9HELO</name>
<dbReference type="Proteomes" id="UP000887226">
    <property type="component" value="Unassembled WGS sequence"/>
</dbReference>
<feature type="non-terminal residue" evidence="2">
    <location>
        <position position="1"/>
    </location>
</feature>
<evidence type="ECO:0000256" key="1">
    <source>
        <dbReference type="SAM" id="SignalP"/>
    </source>
</evidence>
<feature type="signal peptide" evidence="1">
    <location>
        <begin position="1"/>
        <end position="23"/>
    </location>
</feature>
<dbReference type="AlphaFoldDB" id="A0A9P8CCT8"/>